<evidence type="ECO:0000256" key="1">
    <source>
        <dbReference type="SAM" id="MobiDB-lite"/>
    </source>
</evidence>
<dbReference type="Proteomes" id="UP000887572">
    <property type="component" value="Unplaced"/>
</dbReference>
<name>A0A914HJR7_GLORO</name>
<reference evidence="3" key="1">
    <citation type="submission" date="2022-11" db="UniProtKB">
        <authorList>
            <consortium name="WormBaseParasite"/>
        </authorList>
    </citation>
    <scope>IDENTIFICATION</scope>
</reference>
<proteinExistence type="predicted"/>
<dbReference type="WBParaSite" id="Gr19_v10_g2123.t1">
    <property type="protein sequence ID" value="Gr19_v10_g2123.t1"/>
    <property type="gene ID" value="Gr19_v10_g2123"/>
</dbReference>
<feature type="compositionally biased region" description="Low complexity" evidence="1">
    <location>
        <begin position="135"/>
        <end position="148"/>
    </location>
</feature>
<evidence type="ECO:0000313" key="3">
    <source>
        <dbReference type="WBParaSite" id="Gr19_v10_g2123.t1"/>
    </source>
</evidence>
<evidence type="ECO:0000313" key="2">
    <source>
        <dbReference type="Proteomes" id="UP000887572"/>
    </source>
</evidence>
<organism evidence="2 3">
    <name type="scientific">Globodera rostochiensis</name>
    <name type="common">Golden nematode worm</name>
    <name type="synonym">Heterodera rostochiensis</name>
    <dbReference type="NCBI Taxonomy" id="31243"/>
    <lineage>
        <taxon>Eukaryota</taxon>
        <taxon>Metazoa</taxon>
        <taxon>Ecdysozoa</taxon>
        <taxon>Nematoda</taxon>
        <taxon>Chromadorea</taxon>
        <taxon>Rhabditida</taxon>
        <taxon>Tylenchina</taxon>
        <taxon>Tylenchomorpha</taxon>
        <taxon>Tylenchoidea</taxon>
        <taxon>Heteroderidae</taxon>
        <taxon>Heteroderinae</taxon>
        <taxon>Globodera</taxon>
    </lineage>
</organism>
<feature type="region of interest" description="Disordered" evidence="1">
    <location>
        <begin position="125"/>
        <end position="148"/>
    </location>
</feature>
<protein>
    <submittedName>
        <fullName evidence="3">FLYWCH-type domain-containing protein</fullName>
    </submittedName>
</protein>
<accession>A0A914HJR7</accession>
<keyword evidence="2" id="KW-1185">Reference proteome</keyword>
<dbReference type="AlphaFoldDB" id="A0A914HJR7"/>
<sequence length="297" mass="34744">MNSNTESMNFMIDYDKQIDTNCANKKSEAPNAPAQFLYAPGRGRYTVIRWTLSCKFASLDELDSFRRGRGMYWQKIVGRIYLFCSTKKCPYKMLGIKNECHEWTVYERNEHNHSADDLFPIRRHTKRRQTQKNCSSSTNNSIESSSIEENLEQRPRLLLKFRKSSDGFLLDRSTTSSTDFLDDVAIQKDEKLQAKLFESAECERELEKIGKKWHLILKEKKGSFLFVPPRDSKPFKEGILMAFTDRGNHIRMDEFKALHLQPDKIRRWPKALGHATIMQLVNEQCARLFACTDHDQK</sequence>